<sequence length="704" mass="75005">MVIKRDMSIRMRIKSPACDSLLLIIENGFLPWENSDLDDLGGIYRTLASSCRNSLTYLQHFWFGPSRLLLAELSRSAVWVVHHRYLGVLDIHRMSPNSLRKAAPKHKSEEFFFHVQIHLLLLSVIKCQALRLFLRPFRNAKVSTILENVNTIRADSFDPRLCPSAKMFCLCFVMPPRSCGDMCGGPATKMTFHKQPRGGTGFFISSSSFIRILFHFFFNWSVVVAFVVLSSVVKCEEVTIKGSWTVCLTYPSSTFATSGFASYFSLIQSLTKRQINIGGLQLGGGGKGKEGQENTPASGNRNGTNGNDNAGLSIGGLTLGGPGGGITFTGNGQKGQQGEGQAQAAESQKGEQAAKGGGQAAAGNATEPAAETQKPGEGQAQASEGQAQTPKGEQGAKGEGQGQAGEGQPNANSTKGASGTEKQGEPQAQLEGQKQGEGQVQAAEGQAAAGNATEGEGGQKEGEQQGGEQQSPKGEKANETQGTEGQAAKGEANGNLAVEQSEQFSEGFGITLDQNGNTANSGGNLGITQGTDGSQSVGGENGINIAANGEATIAGNERDVIVSDNFRRGCSCYSKGLEMLIDLLRSGSARGEYAKLDHRASDWFCVQVQRGKPAVSQRVSRTFPRLGRTYPRVRLSPLPVFVYWNVPKVMKEAAEPGICILERYVIKSSSKTSQSTADMGLKGDSGCNSFENMGLYLKFYVAAR</sequence>
<proteinExistence type="predicted"/>
<gene>
    <name evidence="1" type="ORF">BDR25DRAFT_362965</name>
</gene>
<name>A0ACB6Q8M7_9PLEO</name>
<comment type="caution">
    <text evidence="1">The sequence shown here is derived from an EMBL/GenBank/DDBJ whole genome shotgun (WGS) entry which is preliminary data.</text>
</comment>
<organism evidence="1 2">
    <name type="scientific">Lindgomyces ingoldianus</name>
    <dbReference type="NCBI Taxonomy" id="673940"/>
    <lineage>
        <taxon>Eukaryota</taxon>
        <taxon>Fungi</taxon>
        <taxon>Dikarya</taxon>
        <taxon>Ascomycota</taxon>
        <taxon>Pezizomycotina</taxon>
        <taxon>Dothideomycetes</taxon>
        <taxon>Pleosporomycetidae</taxon>
        <taxon>Pleosporales</taxon>
        <taxon>Lindgomycetaceae</taxon>
        <taxon>Lindgomyces</taxon>
    </lineage>
</organism>
<dbReference type="Proteomes" id="UP000799755">
    <property type="component" value="Unassembled WGS sequence"/>
</dbReference>
<evidence type="ECO:0000313" key="1">
    <source>
        <dbReference type="EMBL" id="KAF2463241.1"/>
    </source>
</evidence>
<dbReference type="EMBL" id="MU003552">
    <property type="protein sequence ID" value="KAF2463241.1"/>
    <property type="molecule type" value="Genomic_DNA"/>
</dbReference>
<keyword evidence="2" id="KW-1185">Reference proteome</keyword>
<accession>A0ACB6Q8M7</accession>
<reference evidence="1" key="1">
    <citation type="journal article" date="2020" name="Stud. Mycol.">
        <title>101 Dothideomycetes genomes: a test case for predicting lifestyles and emergence of pathogens.</title>
        <authorList>
            <person name="Haridas S."/>
            <person name="Albert R."/>
            <person name="Binder M."/>
            <person name="Bloem J."/>
            <person name="Labutti K."/>
            <person name="Salamov A."/>
            <person name="Andreopoulos B."/>
            <person name="Baker S."/>
            <person name="Barry K."/>
            <person name="Bills G."/>
            <person name="Bluhm B."/>
            <person name="Cannon C."/>
            <person name="Castanera R."/>
            <person name="Culley D."/>
            <person name="Daum C."/>
            <person name="Ezra D."/>
            <person name="Gonzalez J."/>
            <person name="Henrissat B."/>
            <person name="Kuo A."/>
            <person name="Liang C."/>
            <person name="Lipzen A."/>
            <person name="Lutzoni F."/>
            <person name="Magnuson J."/>
            <person name="Mondo S."/>
            <person name="Nolan M."/>
            <person name="Ohm R."/>
            <person name="Pangilinan J."/>
            <person name="Park H.-J."/>
            <person name="Ramirez L."/>
            <person name="Alfaro M."/>
            <person name="Sun H."/>
            <person name="Tritt A."/>
            <person name="Yoshinaga Y."/>
            <person name="Zwiers L.-H."/>
            <person name="Turgeon B."/>
            <person name="Goodwin S."/>
            <person name="Spatafora J."/>
            <person name="Crous P."/>
            <person name="Grigoriev I."/>
        </authorList>
    </citation>
    <scope>NUCLEOTIDE SEQUENCE</scope>
    <source>
        <strain evidence="1">ATCC 200398</strain>
    </source>
</reference>
<protein>
    <submittedName>
        <fullName evidence="1">Uncharacterized protein</fullName>
    </submittedName>
</protein>
<evidence type="ECO:0000313" key="2">
    <source>
        <dbReference type="Proteomes" id="UP000799755"/>
    </source>
</evidence>